<dbReference type="SUPFAM" id="SSF53850">
    <property type="entry name" value="Periplasmic binding protein-like II"/>
    <property type="match status" value="1"/>
</dbReference>
<dbReference type="PIRSF" id="PIRSF017082">
    <property type="entry name" value="YflP"/>
    <property type="match status" value="1"/>
</dbReference>
<accession>A0AA42PXU4</accession>
<evidence type="ECO:0000313" key="4">
    <source>
        <dbReference type="Proteomes" id="UP001161065"/>
    </source>
</evidence>
<dbReference type="EMBL" id="JAOCEK010000001">
    <property type="protein sequence ID" value="MDH1332756.1"/>
    <property type="molecule type" value="Genomic_DNA"/>
</dbReference>
<dbReference type="PANTHER" id="PTHR42928">
    <property type="entry name" value="TRICARBOXYLATE-BINDING PROTEIN"/>
    <property type="match status" value="1"/>
</dbReference>
<sequence length="325" mass="33685">MRALPFLKRSLALLLCSACLVCGVAAQDAYPGKPIRIIVPFPPGGGSDLVARTVAARLGERWKVPVMVDNKPGGNTIIAAEAAAKAAPDGYTLFVAIDSTLAMNQSLYGKLPYDPARSFAPVTLAITMPMVLAAHPSVSARTVSELLVAARAQPGKLAYAHGAMPAQVAGEVFKSATGADLLAVPYKGGAPAMTDTVGGQVPLIFDALGPAMPYIKGGKVRALAVTSAHRNPLLPDVPTLAESGVPGVDLLTWIGFVVSAGTPQPVIAKLHQELASILQMPQTRELLSGVGMTVVAGTPEQFAQTIQGDTQKFGRIIRAAGIRLD</sequence>
<reference evidence="3" key="1">
    <citation type="submission" date="2022-09" db="EMBL/GenBank/DDBJ databases">
        <title>Intensive care unit water sources are persistently colonized with multi-drug resistant bacteria and are the site of extensive horizontal gene transfer of antibiotic resistance genes.</title>
        <authorList>
            <person name="Diorio-Toth L."/>
        </authorList>
    </citation>
    <scope>NUCLEOTIDE SEQUENCE</scope>
    <source>
        <strain evidence="3">GD03832</strain>
    </source>
</reference>
<dbReference type="PANTHER" id="PTHR42928:SF5">
    <property type="entry name" value="BLR1237 PROTEIN"/>
    <property type="match status" value="1"/>
</dbReference>
<gene>
    <name evidence="3" type="ORF">N5D63_01210</name>
</gene>
<dbReference type="AlphaFoldDB" id="A0AA42PXU4"/>
<feature type="chain" id="PRO_5041375324" evidence="2">
    <location>
        <begin position="27"/>
        <end position="325"/>
    </location>
</feature>
<keyword evidence="2" id="KW-0732">Signal</keyword>
<dbReference type="Gene3D" id="3.40.190.150">
    <property type="entry name" value="Bordetella uptake gene, domain 1"/>
    <property type="match status" value="1"/>
</dbReference>
<name>A0AA42PXU4_9BURK</name>
<feature type="signal peptide" evidence="2">
    <location>
        <begin position="1"/>
        <end position="26"/>
    </location>
</feature>
<evidence type="ECO:0000256" key="1">
    <source>
        <dbReference type="ARBA" id="ARBA00006987"/>
    </source>
</evidence>
<protein>
    <submittedName>
        <fullName evidence="3">Tripartite tricarboxylate transporter substrate binding protein</fullName>
    </submittedName>
</protein>
<comment type="similarity">
    <text evidence="1">Belongs to the UPF0065 (bug) family.</text>
</comment>
<dbReference type="Proteomes" id="UP001161065">
    <property type="component" value="Unassembled WGS sequence"/>
</dbReference>
<comment type="caution">
    <text evidence="3">The sequence shown here is derived from an EMBL/GenBank/DDBJ whole genome shotgun (WGS) entry which is preliminary data.</text>
</comment>
<dbReference type="CDD" id="cd13578">
    <property type="entry name" value="PBP2_Bug27"/>
    <property type="match status" value="1"/>
</dbReference>
<organism evidence="3 4">
    <name type="scientific">Comamonas thiooxydans</name>
    <dbReference type="NCBI Taxonomy" id="363952"/>
    <lineage>
        <taxon>Bacteria</taxon>
        <taxon>Pseudomonadati</taxon>
        <taxon>Pseudomonadota</taxon>
        <taxon>Betaproteobacteria</taxon>
        <taxon>Burkholderiales</taxon>
        <taxon>Comamonadaceae</taxon>
        <taxon>Comamonas</taxon>
    </lineage>
</organism>
<dbReference type="Gene3D" id="3.40.190.10">
    <property type="entry name" value="Periplasmic binding protein-like II"/>
    <property type="match status" value="1"/>
</dbReference>
<proteinExistence type="inferred from homology"/>
<dbReference type="Pfam" id="PF03401">
    <property type="entry name" value="TctC"/>
    <property type="match status" value="1"/>
</dbReference>
<evidence type="ECO:0000313" key="3">
    <source>
        <dbReference type="EMBL" id="MDH1332756.1"/>
    </source>
</evidence>
<dbReference type="InterPro" id="IPR042100">
    <property type="entry name" value="Bug_dom1"/>
</dbReference>
<evidence type="ECO:0000256" key="2">
    <source>
        <dbReference type="SAM" id="SignalP"/>
    </source>
</evidence>
<dbReference type="InterPro" id="IPR005064">
    <property type="entry name" value="BUG"/>
</dbReference>
<dbReference type="RefSeq" id="WP_280006529.1">
    <property type="nucleotide sequence ID" value="NZ_JAOCEK010000001.1"/>
</dbReference>